<dbReference type="KEGG" id="hxa:Halxa_0991"/>
<accession>F8D8J7</accession>
<reference evidence="1 2" key="1">
    <citation type="journal article" date="2012" name="Stand. Genomic Sci.">
        <title>Complete genome sequence of Halopiger xanaduensis type strain (SH-6(T)).</title>
        <authorList>
            <person name="Anderson I."/>
            <person name="Tindall B.J."/>
            <person name="Rohde M."/>
            <person name="Lucas S."/>
            <person name="Han J."/>
            <person name="Lapidus A."/>
            <person name="Cheng J.F."/>
            <person name="Goodwin L."/>
            <person name="Pitluck S."/>
            <person name="Peters L."/>
            <person name="Pati A."/>
            <person name="Mikhailova N."/>
            <person name="Pagani I."/>
            <person name="Teshima H."/>
            <person name="Han C."/>
            <person name="Tapia R."/>
            <person name="Land M."/>
            <person name="Woyke T."/>
            <person name="Klenk H.P."/>
            <person name="Kyrpides N."/>
            <person name="Ivanova N."/>
        </authorList>
    </citation>
    <scope>NUCLEOTIDE SEQUENCE [LARGE SCALE GENOMIC DNA]</scope>
    <source>
        <strain evidence="2">DSM 18323 / JCM 14033 / SH-6</strain>
    </source>
</reference>
<sequence>MEDEERLKAKLAMSVSGCKGWVAEAEEQDMDGDAIEEVKQAHEHIREAFRILDE</sequence>
<dbReference type="HOGENOM" id="CLU_3039010_0_0_2"/>
<name>F8D8J7_HALXS</name>
<protein>
    <submittedName>
        <fullName evidence="1">Uncharacterized protein</fullName>
    </submittedName>
</protein>
<keyword evidence="2" id="KW-1185">Reference proteome</keyword>
<gene>
    <name evidence="1" type="ordered locus">Halxa_0991</name>
</gene>
<dbReference type="GeneID" id="55563965"/>
<proteinExistence type="predicted"/>
<dbReference type="RefSeq" id="WP_013878527.1">
    <property type="nucleotide sequence ID" value="NC_015666.1"/>
</dbReference>
<dbReference type="Proteomes" id="UP000006794">
    <property type="component" value="Chromosome"/>
</dbReference>
<organism evidence="1 2">
    <name type="scientific">Halopiger xanaduensis (strain DSM 18323 / JCM 14033 / SH-6)</name>
    <dbReference type="NCBI Taxonomy" id="797210"/>
    <lineage>
        <taxon>Archaea</taxon>
        <taxon>Methanobacteriati</taxon>
        <taxon>Methanobacteriota</taxon>
        <taxon>Stenosarchaea group</taxon>
        <taxon>Halobacteria</taxon>
        <taxon>Halobacteriales</taxon>
        <taxon>Natrialbaceae</taxon>
        <taxon>Halopiger</taxon>
    </lineage>
</organism>
<dbReference type="AlphaFoldDB" id="F8D8J7"/>
<evidence type="ECO:0000313" key="1">
    <source>
        <dbReference type="EMBL" id="AEH35627.1"/>
    </source>
</evidence>
<dbReference type="EMBL" id="CP002839">
    <property type="protein sequence ID" value="AEH35627.1"/>
    <property type="molecule type" value="Genomic_DNA"/>
</dbReference>
<evidence type="ECO:0000313" key="2">
    <source>
        <dbReference type="Proteomes" id="UP000006794"/>
    </source>
</evidence>